<feature type="domain" description="Cupin type-2" evidence="1">
    <location>
        <begin position="36"/>
        <end position="103"/>
    </location>
</feature>
<dbReference type="Proteomes" id="UP001430804">
    <property type="component" value="Unassembled WGS sequence"/>
</dbReference>
<dbReference type="EMBL" id="JAHWQX010000003">
    <property type="protein sequence ID" value="MBW3098524.1"/>
    <property type="molecule type" value="Genomic_DNA"/>
</dbReference>
<proteinExistence type="predicted"/>
<accession>A0ABS6WRD0</accession>
<sequence>MNQYSLGADAFEWLGVQYRPLLRTKDSGGAISITESLAPAGSGPPRHVHHDADETLSILTGSIEVWHEGERSVVHAGEAVFIPRGREHTFRVTSEGPARHLIILTPGGFEGFFAEMAAGQFAIPDDMPAIIESGERHQLSFTGPPLADDPPLAIASEG</sequence>
<dbReference type="RefSeq" id="WP_219202602.1">
    <property type="nucleotide sequence ID" value="NZ_JAHWQX010000003.1"/>
</dbReference>
<evidence type="ECO:0000313" key="3">
    <source>
        <dbReference type="Proteomes" id="UP001430804"/>
    </source>
</evidence>
<dbReference type="InterPro" id="IPR053146">
    <property type="entry name" value="QDO-like"/>
</dbReference>
<keyword evidence="3" id="KW-1185">Reference proteome</keyword>
<dbReference type="PANTHER" id="PTHR36440:SF1">
    <property type="entry name" value="PUTATIVE (AFU_ORTHOLOGUE AFUA_8G07350)-RELATED"/>
    <property type="match status" value="1"/>
</dbReference>
<organism evidence="2 3">
    <name type="scientific">Pseudohoeflea coraliihabitans</name>
    <dbReference type="NCBI Taxonomy" id="2860393"/>
    <lineage>
        <taxon>Bacteria</taxon>
        <taxon>Pseudomonadati</taxon>
        <taxon>Pseudomonadota</taxon>
        <taxon>Alphaproteobacteria</taxon>
        <taxon>Hyphomicrobiales</taxon>
        <taxon>Rhizobiaceae</taxon>
        <taxon>Pseudohoeflea</taxon>
    </lineage>
</organism>
<dbReference type="Pfam" id="PF07883">
    <property type="entry name" value="Cupin_2"/>
    <property type="match status" value="1"/>
</dbReference>
<evidence type="ECO:0000313" key="2">
    <source>
        <dbReference type="EMBL" id="MBW3098524.1"/>
    </source>
</evidence>
<dbReference type="InterPro" id="IPR013096">
    <property type="entry name" value="Cupin_2"/>
</dbReference>
<protein>
    <submittedName>
        <fullName evidence="2">Cupin domain-containing protein</fullName>
    </submittedName>
</protein>
<reference evidence="2" key="1">
    <citation type="submission" date="2021-07" db="EMBL/GenBank/DDBJ databases">
        <title>Pseudohoeflea marina sp. nov. a polyhydroxyalcanoate-producing bacterium.</title>
        <authorList>
            <person name="Zheng W."/>
            <person name="Yu S."/>
            <person name="Huang Y."/>
        </authorList>
    </citation>
    <scope>NUCLEOTIDE SEQUENCE</scope>
    <source>
        <strain evidence="2">DP4N28-3</strain>
    </source>
</reference>
<evidence type="ECO:0000259" key="1">
    <source>
        <dbReference type="Pfam" id="PF07883"/>
    </source>
</evidence>
<dbReference type="PANTHER" id="PTHR36440">
    <property type="entry name" value="PUTATIVE (AFU_ORTHOLOGUE AFUA_8G07350)-RELATED"/>
    <property type="match status" value="1"/>
</dbReference>
<comment type="caution">
    <text evidence="2">The sequence shown here is derived from an EMBL/GenBank/DDBJ whole genome shotgun (WGS) entry which is preliminary data.</text>
</comment>
<gene>
    <name evidence="2" type="ORF">KY465_14665</name>
</gene>
<name>A0ABS6WRD0_9HYPH</name>